<sequence length="242" mass="26737">MCRTAEKLHRGQSEAGSSVEDPLMENQGERGPAPPYTEATSNSTDSGIAFGDGPMLANSASSPSMYMSRPELVSVDTSNSSRSAFGQTRRPGLFRRSETARLASGLSHLLWRLHPGQRRNTNGHENASANDLTDVRSSPFDSLRPSKEQQGTRGRPRSWTICMGVGGTGLTMRASALQLHSSRCVIYQQLRNRSRGSLVCVSVRMQPLKMLERGQCAEQERDEEPKDAGFVFNLFREHLQPR</sequence>
<dbReference type="Proteomes" id="UP000076871">
    <property type="component" value="Unassembled WGS sequence"/>
</dbReference>
<dbReference type="RefSeq" id="XP_040767554.1">
    <property type="nucleotide sequence ID" value="XM_040902565.1"/>
</dbReference>
<name>A0A165G4D9_9APHY</name>
<dbReference type="EMBL" id="KV427610">
    <property type="protein sequence ID" value="KZT09814.1"/>
    <property type="molecule type" value="Genomic_DNA"/>
</dbReference>
<reference evidence="2 3" key="1">
    <citation type="journal article" date="2016" name="Mol. Biol. Evol.">
        <title>Comparative Genomics of Early-Diverging Mushroom-Forming Fungi Provides Insights into the Origins of Lignocellulose Decay Capabilities.</title>
        <authorList>
            <person name="Nagy L.G."/>
            <person name="Riley R."/>
            <person name="Tritt A."/>
            <person name="Adam C."/>
            <person name="Daum C."/>
            <person name="Floudas D."/>
            <person name="Sun H."/>
            <person name="Yadav J.S."/>
            <person name="Pangilinan J."/>
            <person name="Larsson K.H."/>
            <person name="Matsuura K."/>
            <person name="Barry K."/>
            <person name="Labutti K."/>
            <person name="Kuo R."/>
            <person name="Ohm R.A."/>
            <person name="Bhattacharya S.S."/>
            <person name="Shirouzu T."/>
            <person name="Yoshinaga Y."/>
            <person name="Martin F.M."/>
            <person name="Grigoriev I.V."/>
            <person name="Hibbett D.S."/>
        </authorList>
    </citation>
    <scope>NUCLEOTIDE SEQUENCE [LARGE SCALE GENOMIC DNA]</scope>
    <source>
        <strain evidence="2 3">93-53</strain>
    </source>
</reference>
<gene>
    <name evidence="2" type="ORF">LAESUDRAFT_461208</name>
</gene>
<feature type="compositionally biased region" description="Polar residues" evidence="1">
    <location>
        <begin position="118"/>
        <end position="140"/>
    </location>
</feature>
<feature type="compositionally biased region" description="Basic and acidic residues" evidence="1">
    <location>
        <begin position="1"/>
        <end position="12"/>
    </location>
</feature>
<proteinExistence type="predicted"/>
<evidence type="ECO:0000313" key="2">
    <source>
        <dbReference type="EMBL" id="KZT09814.1"/>
    </source>
</evidence>
<evidence type="ECO:0000313" key="3">
    <source>
        <dbReference type="Proteomes" id="UP000076871"/>
    </source>
</evidence>
<organism evidence="2 3">
    <name type="scientific">Laetiporus sulphureus 93-53</name>
    <dbReference type="NCBI Taxonomy" id="1314785"/>
    <lineage>
        <taxon>Eukaryota</taxon>
        <taxon>Fungi</taxon>
        <taxon>Dikarya</taxon>
        <taxon>Basidiomycota</taxon>
        <taxon>Agaricomycotina</taxon>
        <taxon>Agaricomycetes</taxon>
        <taxon>Polyporales</taxon>
        <taxon>Laetiporus</taxon>
    </lineage>
</organism>
<dbReference type="AlphaFoldDB" id="A0A165G4D9"/>
<dbReference type="InParanoid" id="A0A165G4D9"/>
<evidence type="ECO:0000256" key="1">
    <source>
        <dbReference type="SAM" id="MobiDB-lite"/>
    </source>
</evidence>
<feature type="region of interest" description="Disordered" evidence="1">
    <location>
        <begin position="117"/>
        <end position="157"/>
    </location>
</feature>
<protein>
    <submittedName>
        <fullName evidence="2">Uncharacterized protein</fullName>
    </submittedName>
</protein>
<keyword evidence="3" id="KW-1185">Reference proteome</keyword>
<accession>A0A165G4D9</accession>
<dbReference type="GeneID" id="63819596"/>
<feature type="region of interest" description="Disordered" evidence="1">
    <location>
        <begin position="1"/>
        <end position="52"/>
    </location>
</feature>